<dbReference type="InterPro" id="IPR011262">
    <property type="entry name" value="DNA-dir_RNA_pol_insert"/>
</dbReference>
<dbReference type="GO" id="GO:0006412">
    <property type="term" value="P:translation"/>
    <property type="evidence" value="ECO:0007669"/>
    <property type="project" value="InterPro"/>
</dbReference>
<dbReference type="InterPro" id="IPR036643">
    <property type="entry name" value="RNApol_insert_sf"/>
</dbReference>
<dbReference type="NCBIfam" id="NF001988">
    <property type="entry name" value="PRK00783.1"/>
    <property type="match status" value="1"/>
</dbReference>
<dbReference type="GO" id="GO:0046983">
    <property type="term" value="F:protein dimerization activity"/>
    <property type="evidence" value="ECO:0007669"/>
    <property type="project" value="InterPro"/>
</dbReference>
<evidence type="ECO:0000313" key="13">
    <source>
        <dbReference type="EMBL" id="KAF3048146.1"/>
    </source>
</evidence>
<comment type="subunit">
    <text evidence="3">Component of the RNA polymerase II (Pol II) complex consisting of 12 subunits.</text>
</comment>
<dbReference type="AlphaFoldDB" id="A0A9P4X0B9"/>
<dbReference type="SUPFAM" id="SSF55257">
    <property type="entry name" value="RBP11-like subunits of RNA polymerase"/>
    <property type="match status" value="1"/>
</dbReference>
<dbReference type="SMART" id="SM00662">
    <property type="entry name" value="RPOLD"/>
    <property type="match status" value="1"/>
</dbReference>
<dbReference type="Proteomes" id="UP000758155">
    <property type="component" value="Unassembled WGS sequence"/>
</dbReference>
<evidence type="ECO:0000256" key="6">
    <source>
        <dbReference type="ARBA" id="ARBA00023163"/>
    </source>
</evidence>
<keyword evidence="11" id="KW-0175">Coiled coil</keyword>
<feature type="coiled-coil region" evidence="11">
    <location>
        <begin position="544"/>
        <end position="571"/>
    </location>
</feature>
<evidence type="ECO:0000256" key="10">
    <source>
        <dbReference type="ARBA" id="ARBA00072506"/>
    </source>
</evidence>
<evidence type="ECO:0000256" key="11">
    <source>
        <dbReference type="SAM" id="Coils"/>
    </source>
</evidence>
<dbReference type="PANTHER" id="PTHR11502">
    <property type="entry name" value="40S RIBOSOMAL PROTEIN S6"/>
    <property type="match status" value="1"/>
</dbReference>
<dbReference type="HAMAP" id="MF_00512">
    <property type="entry name" value="Ribosomal_eS6"/>
    <property type="match status" value="1"/>
</dbReference>
<dbReference type="InterPro" id="IPR001377">
    <property type="entry name" value="Ribosomal_eS6"/>
</dbReference>
<protein>
    <recommendedName>
        <fullName evidence="10">DNA-directed RNA polymerase II subunit RPB3</fullName>
    </recommendedName>
</protein>
<evidence type="ECO:0000256" key="1">
    <source>
        <dbReference type="ARBA" id="ARBA00004123"/>
    </source>
</evidence>
<evidence type="ECO:0000256" key="8">
    <source>
        <dbReference type="ARBA" id="ARBA00023274"/>
    </source>
</evidence>
<keyword evidence="5" id="KW-0689">Ribosomal protein</keyword>
<gene>
    <name evidence="13" type="primary">RPB3</name>
    <name evidence="13" type="ORF">E8E12_010796</name>
</gene>
<evidence type="ECO:0000256" key="7">
    <source>
        <dbReference type="ARBA" id="ARBA00023242"/>
    </source>
</evidence>
<evidence type="ECO:0000256" key="3">
    <source>
        <dbReference type="ARBA" id="ARBA00011730"/>
    </source>
</evidence>
<dbReference type="HAMAP" id="MF_00320">
    <property type="entry name" value="RNApol_arch_Rpo3"/>
    <property type="match status" value="1"/>
</dbReference>
<evidence type="ECO:0000256" key="2">
    <source>
        <dbReference type="ARBA" id="ARBA00009312"/>
    </source>
</evidence>
<keyword evidence="4" id="KW-0240">DNA-directed RNA polymerase</keyword>
<comment type="similarity">
    <text evidence="9">Belongs to the archaeal Rpo3/eukaryotic RPB3 RNA polymerase subunit family.</text>
</comment>
<proteinExistence type="inferred from homology"/>
<keyword evidence="7" id="KW-0539">Nucleus</keyword>
<evidence type="ECO:0000256" key="4">
    <source>
        <dbReference type="ARBA" id="ARBA00022478"/>
    </source>
</evidence>
<dbReference type="SMART" id="SM01405">
    <property type="entry name" value="Ribosomal_S6e"/>
    <property type="match status" value="1"/>
</dbReference>
<accession>A0A9P4X0B9</accession>
<dbReference type="OrthoDB" id="270173at2759"/>
<dbReference type="GO" id="GO:0006351">
    <property type="term" value="P:DNA-templated transcription"/>
    <property type="evidence" value="ECO:0007669"/>
    <property type="project" value="InterPro"/>
</dbReference>
<evidence type="ECO:0000259" key="12">
    <source>
        <dbReference type="SMART" id="SM00662"/>
    </source>
</evidence>
<dbReference type="InterPro" id="IPR022842">
    <property type="entry name" value="RNAP_Rpo3/Rpb3/RPAC1"/>
</dbReference>
<evidence type="ECO:0000313" key="14">
    <source>
        <dbReference type="Proteomes" id="UP000758155"/>
    </source>
</evidence>
<dbReference type="Gene3D" id="1.20.5.2650">
    <property type="match status" value="1"/>
</dbReference>
<name>A0A9P4X0B9_9PLEO</name>
<keyword evidence="6" id="KW-0804">Transcription</keyword>
<dbReference type="Pfam" id="PF01000">
    <property type="entry name" value="RNA_pol_A_bac"/>
    <property type="match status" value="1"/>
</dbReference>
<dbReference type="SUPFAM" id="SSF56553">
    <property type="entry name" value="Insert subdomain of RNA polymerase alpha subunit"/>
    <property type="match status" value="1"/>
</dbReference>
<dbReference type="Gene3D" id="3.30.1360.10">
    <property type="entry name" value="RNA polymerase, RBP11-like subunit"/>
    <property type="match status" value="1"/>
</dbReference>
<dbReference type="Pfam" id="PF01092">
    <property type="entry name" value="Ribosomal_S6e"/>
    <property type="match status" value="1"/>
</dbReference>
<dbReference type="FunFam" id="2.170.120.12:FF:000002">
    <property type="entry name" value="DNA-directed RNA polymerase II subunit RPB3"/>
    <property type="match status" value="1"/>
</dbReference>
<organism evidence="13 14">
    <name type="scientific">Didymella heteroderae</name>
    <dbReference type="NCBI Taxonomy" id="1769908"/>
    <lineage>
        <taxon>Eukaryota</taxon>
        <taxon>Fungi</taxon>
        <taxon>Dikarya</taxon>
        <taxon>Ascomycota</taxon>
        <taxon>Pezizomycotina</taxon>
        <taxon>Dothideomycetes</taxon>
        <taxon>Pleosporomycetidae</taxon>
        <taxon>Pleosporales</taxon>
        <taxon>Pleosporineae</taxon>
        <taxon>Didymellaceae</taxon>
        <taxon>Didymella</taxon>
    </lineage>
</organism>
<evidence type="ECO:0000256" key="5">
    <source>
        <dbReference type="ARBA" id="ARBA00022980"/>
    </source>
</evidence>
<dbReference type="Gene3D" id="2.170.120.12">
    <property type="entry name" value="DNA-directed RNA polymerase, insert domain"/>
    <property type="match status" value="1"/>
</dbReference>
<dbReference type="GO" id="GO:1990904">
    <property type="term" value="C:ribonucleoprotein complex"/>
    <property type="evidence" value="ECO:0007669"/>
    <property type="project" value="UniProtKB-KW"/>
</dbReference>
<dbReference type="CDD" id="cd07031">
    <property type="entry name" value="RNAP_II_RPB3"/>
    <property type="match status" value="1"/>
</dbReference>
<feature type="domain" description="DNA-directed RNA polymerase RpoA/D/Rpb3-type" evidence="12">
    <location>
        <begin position="21"/>
        <end position="267"/>
    </location>
</feature>
<dbReference type="GO" id="GO:0003899">
    <property type="term" value="F:DNA-directed RNA polymerase activity"/>
    <property type="evidence" value="ECO:0007669"/>
    <property type="project" value="InterPro"/>
</dbReference>
<dbReference type="GO" id="GO:0005840">
    <property type="term" value="C:ribosome"/>
    <property type="evidence" value="ECO:0007669"/>
    <property type="project" value="UniProtKB-KW"/>
</dbReference>
<dbReference type="InterPro" id="IPR036603">
    <property type="entry name" value="RBP11-like"/>
</dbReference>
<dbReference type="GO" id="GO:0055029">
    <property type="term" value="C:nuclear DNA-directed RNA polymerase complex"/>
    <property type="evidence" value="ECO:0007669"/>
    <property type="project" value="UniProtKB-ARBA"/>
</dbReference>
<comment type="similarity">
    <text evidence="2">Belongs to the eukaryotic ribosomal protein eS6 family.</text>
</comment>
<dbReference type="GO" id="GO:0003735">
    <property type="term" value="F:structural constituent of ribosome"/>
    <property type="evidence" value="ECO:0007669"/>
    <property type="project" value="InterPro"/>
</dbReference>
<dbReference type="InterPro" id="IPR011263">
    <property type="entry name" value="DNA-dir_RNA_pol_RpoA/D/Rpb3"/>
</dbReference>
<keyword evidence="8" id="KW-0687">Ribonucleoprotein</keyword>
<comment type="caution">
    <text evidence="13">The sequence shown here is derived from an EMBL/GenBank/DDBJ whole genome shotgun (WGS) entry which is preliminary data.</text>
</comment>
<sequence>MDYDTEGGAINVRFLQADNQRAQFIVQNFNLETANSVRRVMLAEIPTLAIDVVEVIDNTSVLADEFVCHRLGLIPLSSRGVEDLLYSRDCDCEGYCDNCSVVLTLNAKCTGSEIMKVYARDLVIESNRPNDEVGRPVIVDPEGTGSCIVKLRRGQAIHMRCIAKKGIAKEHAKWAPSAAIGFEYDPANKLHHLDYWYEEDPDAEWPKDQDRINLDGGPANPDEPFDYNAVPTRFFYDVETVGGLDPDQIVTKGIQVLQTKLAEVIKELQGGSGPDGVGFEGAQSPTMNGGYGGGPEAGYTTPGYGGASQWGGAGGAQGGTTPYGATPYGAHRRPRPAVKMKLNISYPNNGTQKLIEVEDERKLRVFMDRRMGQEVPGDSVGDEFKGYIFRITGGNDKQGFPMKQGVMHPTRVRLLLAEGHSCYRPRRTGERKRKSVRGCIVAMDLSVLALSVVKKGDADVPGLTDVVLPKRLGPKRATKIRRFFGLSKEDDVRKFVIRREVQPKKEGARPYTKAPKIQRLVTPQRLQHKRHRIALKRRRAEASKDAANEYAQILSKRISEAKAETAEARKRRASSMRH</sequence>
<dbReference type="InterPro" id="IPR018282">
    <property type="entry name" value="Ribosomal_eS6_CS"/>
</dbReference>
<dbReference type="InterPro" id="IPR020924">
    <property type="entry name" value="Ribosomal_eS6_arc"/>
</dbReference>
<evidence type="ECO:0000256" key="9">
    <source>
        <dbReference type="ARBA" id="ARBA00025804"/>
    </source>
</evidence>
<dbReference type="EMBL" id="SWKV01000001">
    <property type="protein sequence ID" value="KAF3048146.1"/>
    <property type="molecule type" value="Genomic_DNA"/>
</dbReference>
<comment type="subcellular location">
    <subcellularLocation>
        <location evidence="1">Nucleus</location>
    </subcellularLocation>
</comment>
<dbReference type="PROSITE" id="PS00578">
    <property type="entry name" value="RIBOSOMAL_S6E"/>
    <property type="match status" value="1"/>
</dbReference>
<dbReference type="Pfam" id="PF01193">
    <property type="entry name" value="RNA_pol_L"/>
    <property type="match status" value="1"/>
</dbReference>
<reference evidence="13" key="1">
    <citation type="submission" date="2019-04" db="EMBL/GenBank/DDBJ databases">
        <title>Sequencing of skin fungus with MAO and IRED activity.</title>
        <authorList>
            <person name="Marsaioli A.J."/>
            <person name="Bonatto J.M.C."/>
            <person name="Reis Junior O."/>
        </authorList>
    </citation>
    <scope>NUCLEOTIDE SEQUENCE</scope>
    <source>
        <strain evidence="13">28M1</strain>
    </source>
</reference>
<keyword evidence="14" id="KW-1185">Reference proteome</keyword>